<keyword evidence="2" id="KW-0732">Signal</keyword>
<accession>A0A498C334</accession>
<dbReference type="AlphaFoldDB" id="A0A498C334"/>
<feature type="region of interest" description="Disordered" evidence="1">
    <location>
        <begin position="31"/>
        <end position="52"/>
    </location>
</feature>
<evidence type="ECO:0008006" key="5">
    <source>
        <dbReference type="Google" id="ProtNLM"/>
    </source>
</evidence>
<dbReference type="OrthoDB" id="9342527at2"/>
<comment type="caution">
    <text evidence="3">The sequence shown here is derived from an EMBL/GenBank/DDBJ whole genome shotgun (WGS) entry which is preliminary data.</text>
</comment>
<protein>
    <recommendedName>
        <fullName evidence="5">Beta-barrel porin 2</fullName>
    </recommendedName>
</protein>
<reference evidence="3 4" key="1">
    <citation type="submission" date="2018-10" db="EMBL/GenBank/DDBJ databases">
        <title>Genomic Encyclopedia of Type Strains, Phase IV (KMG-IV): sequencing the most valuable type-strain genomes for metagenomic binning, comparative biology and taxonomic classification.</title>
        <authorList>
            <person name="Goeker M."/>
        </authorList>
    </citation>
    <scope>NUCLEOTIDE SEQUENCE [LARGE SCALE GENOMIC DNA]</scope>
    <source>
        <strain evidence="3 4">DSM 12769</strain>
    </source>
</reference>
<keyword evidence="4" id="KW-1185">Reference proteome</keyword>
<proteinExistence type="predicted"/>
<feature type="chain" id="PRO_5019782379" description="Beta-barrel porin 2" evidence="2">
    <location>
        <begin position="26"/>
        <end position="341"/>
    </location>
</feature>
<organism evidence="3 4">
    <name type="scientific">Alkalispirillum mobile</name>
    <dbReference type="NCBI Taxonomy" id="85925"/>
    <lineage>
        <taxon>Bacteria</taxon>
        <taxon>Pseudomonadati</taxon>
        <taxon>Pseudomonadota</taxon>
        <taxon>Gammaproteobacteria</taxon>
        <taxon>Chromatiales</taxon>
        <taxon>Ectothiorhodospiraceae</taxon>
        <taxon>Alkalispirillum</taxon>
    </lineage>
</organism>
<gene>
    <name evidence="3" type="ORF">DFR31_0405</name>
</gene>
<evidence type="ECO:0000313" key="4">
    <source>
        <dbReference type="Proteomes" id="UP000275461"/>
    </source>
</evidence>
<dbReference type="RefSeq" id="WP_121440990.1">
    <property type="nucleotide sequence ID" value="NZ_RCDA01000001.1"/>
</dbReference>
<evidence type="ECO:0000256" key="1">
    <source>
        <dbReference type="SAM" id="MobiDB-lite"/>
    </source>
</evidence>
<dbReference type="EMBL" id="RCDA01000001">
    <property type="protein sequence ID" value="RLK50504.1"/>
    <property type="molecule type" value="Genomic_DNA"/>
</dbReference>
<dbReference type="Proteomes" id="UP000275461">
    <property type="component" value="Unassembled WGS sequence"/>
</dbReference>
<name>A0A498C334_9GAMM</name>
<evidence type="ECO:0000313" key="3">
    <source>
        <dbReference type="EMBL" id="RLK50504.1"/>
    </source>
</evidence>
<evidence type="ECO:0000256" key="2">
    <source>
        <dbReference type="SAM" id="SignalP"/>
    </source>
</evidence>
<sequence length="341" mass="39430">MVNRAAIRRWAIALLLAMPLGVVVAGDDGDAQGEGDYVPDDPETEWLPEEEEDRPFIERMDRGQATVSRGVFLLSRQLDRMLGTDDTLYPDEDYRSLVRVRVQQRVSDIGSDRTEAGVSGRLRLPGAQDRLSLVFSSEEPEDEIDAERGTPVELDDDRTQSVGLEFLRPSENWESSLDARLRSGSPVDLLTRGRVWRDFQPGQWRIRPRQSLFWYDARGTGATTDIRLDHPVTEYSAMRLEGSATWFDRESQFYYDQRLSYIQALSPRRSLVWQAGTRGESEPNNQLTQYYVQVRWRSRIHRDWLSLEVRPQLRRDRDDDFNTERRIFVGLEAAFGHPGAY</sequence>
<feature type="signal peptide" evidence="2">
    <location>
        <begin position="1"/>
        <end position="25"/>
    </location>
</feature>